<proteinExistence type="predicted"/>
<dbReference type="Gene3D" id="1.10.340.70">
    <property type="match status" value="1"/>
</dbReference>
<dbReference type="InterPro" id="IPR041588">
    <property type="entry name" value="Integrase_H2C2"/>
</dbReference>
<sequence>FGRWLLPESSEKIQCWVDASQLAEAVLLTDSANLILADGAWLAPTGDVGSTGAAVFANSWGGEGGQNHWWPDHSDLLEAQASENIDCEVSSKFDLRDGLVYYDGLPYLPTSLRRCVILSLHQSLLHPCRSSTASTLKEYFRFPNLDVEVENALESCTDETCQRERRKPVSLSTETCRRLATGPWSCVGVDIAY</sequence>
<feature type="non-terminal residue" evidence="2">
    <location>
        <position position="1"/>
    </location>
</feature>
<evidence type="ECO:0000259" key="1">
    <source>
        <dbReference type="Pfam" id="PF17921"/>
    </source>
</evidence>
<evidence type="ECO:0000313" key="2">
    <source>
        <dbReference type="EMBL" id="KAF4745246.1"/>
    </source>
</evidence>
<dbReference type="EMBL" id="JABANM010006863">
    <property type="protein sequence ID" value="KAF4745246.1"/>
    <property type="molecule type" value="Genomic_DNA"/>
</dbReference>
<feature type="domain" description="Integrase zinc-binding" evidence="1">
    <location>
        <begin position="109"/>
        <end position="165"/>
    </location>
</feature>
<feature type="non-terminal residue" evidence="2">
    <location>
        <position position="193"/>
    </location>
</feature>
<name>A0A7J6TLF8_PEROL</name>
<accession>A0A7J6TLF8</accession>
<organism evidence="2 3">
    <name type="scientific">Perkinsus olseni</name>
    <name type="common">Perkinsus atlanticus</name>
    <dbReference type="NCBI Taxonomy" id="32597"/>
    <lineage>
        <taxon>Eukaryota</taxon>
        <taxon>Sar</taxon>
        <taxon>Alveolata</taxon>
        <taxon>Perkinsozoa</taxon>
        <taxon>Perkinsea</taxon>
        <taxon>Perkinsida</taxon>
        <taxon>Perkinsidae</taxon>
        <taxon>Perkinsus</taxon>
    </lineage>
</organism>
<evidence type="ECO:0000313" key="3">
    <source>
        <dbReference type="Proteomes" id="UP000574390"/>
    </source>
</evidence>
<reference evidence="2 3" key="1">
    <citation type="submission" date="2020-04" db="EMBL/GenBank/DDBJ databases">
        <title>Perkinsus olseni comparative genomics.</title>
        <authorList>
            <person name="Bogema D.R."/>
        </authorList>
    </citation>
    <scope>NUCLEOTIDE SEQUENCE [LARGE SCALE GENOMIC DNA]</scope>
    <source>
        <strain evidence="2">ATCC PRA-205</strain>
    </source>
</reference>
<protein>
    <recommendedName>
        <fullName evidence="1">Integrase zinc-binding domain-containing protein</fullName>
    </recommendedName>
</protein>
<dbReference type="Pfam" id="PF17921">
    <property type="entry name" value="Integrase_H2C2"/>
    <property type="match status" value="1"/>
</dbReference>
<dbReference type="AlphaFoldDB" id="A0A7J6TLF8"/>
<comment type="caution">
    <text evidence="2">The sequence shown here is derived from an EMBL/GenBank/DDBJ whole genome shotgun (WGS) entry which is preliminary data.</text>
</comment>
<dbReference type="Proteomes" id="UP000574390">
    <property type="component" value="Unassembled WGS sequence"/>
</dbReference>
<gene>
    <name evidence="2" type="ORF">FOZ62_005127</name>
</gene>